<proteinExistence type="predicted"/>
<name>A0A6M3J357_9ZZZZ</name>
<accession>A0A6M3J357</accession>
<reference evidence="1" key="1">
    <citation type="submission" date="2020-03" db="EMBL/GenBank/DDBJ databases">
        <title>The deep terrestrial virosphere.</title>
        <authorList>
            <person name="Holmfeldt K."/>
            <person name="Nilsson E."/>
            <person name="Simone D."/>
            <person name="Lopez-Fernandez M."/>
            <person name="Wu X."/>
            <person name="de Brujin I."/>
            <person name="Lundin D."/>
            <person name="Andersson A."/>
            <person name="Bertilsson S."/>
            <person name="Dopson M."/>
        </authorList>
    </citation>
    <scope>NUCLEOTIDE SEQUENCE</scope>
    <source>
        <strain evidence="2">MM415A00294</strain>
        <strain evidence="1">MM415B00522</strain>
    </source>
</reference>
<organism evidence="1">
    <name type="scientific">viral metagenome</name>
    <dbReference type="NCBI Taxonomy" id="1070528"/>
    <lineage>
        <taxon>unclassified sequences</taxon>
        <taxon>metagenomes</taxon>
        <taxon>organismal metagenomes</taxon>
    </lineage>
</organism>
<protein>
    <submittedName>
        <fullName evidence="1">Uncharacterized protein</fullName>
    </submittedName>
</protein>
<dbReference type="EMBL" id="MT141517">
    <property type="protein sequence ID" value="QJA64306.1"/>
    <property type="molecule type" value="Genomic_DNA"/>
</dbReference>
<dbReference type="EMBL" id="MT142508">
    <property type="protein sequence ID" value="QJA83318.1"/>
    <property type="molecule type" value="Genomic_DNA"/>
</dbReference>
<evidence type="ECO:0000313" key="1">
    <source>
        <dbReference type="EMBL" id="QJA64306.1"/>
    </source>
</evidence>
<evidence type="ECO:0000313" key="2">
    <source>
        <dbReference type="EMBL" id="QJA83318.1"/>
    </source>
</evidence>
<dbReference type="AlphaFoldDB" id="A0A6M3J357"/>
<gene>
    <name evidence="2" type="ORF">MM415A00294_0016</name>
    <name evidence="1" type="ORF">MM415B00522_0016</name>
</gene>
<sequence length="149" mass="16248">MSVIQSIYAGGQTELVDNTAKLQLADVNISGAQQVGKIWWVNENSVMTISTIINNRVEVSGAELVIPFGDTVMSTPIEEIVDGKAVKTLRFQSAITTDETGIVRMQLPLKLPTGNYLISPGRINRGLEEIGAPFRFEFDPIDIDSLVVV</sequence>